<dbReference type="AlphaFoldDB" id="A0AAV7TIM1"/>
<comment type="caution">
    <text evidence="1">The sequence shown here is derived from an EMBL/GenBank/DDBJ whole genome shotgun (WGS) entry which is preliminary data.</text>
</comment>
<evidence type="ECO:0000313" key="2">
    <source>
        <dbReference type="Proteomes" id="UP001066276"/>
    </source>
</evidence>
<sequence>MEGLMCTDWVSCEHLSQGPGSHDLDCGSQLWGKRTLNEAARAQRQPWGSISNDPRTNQSWLEQSEERQVGHVTVMEDASRLVCNAGSLIALGPAKDHVGSNNDYLLAPDRGYSLEESGICEDHAVLPRKCVSTSEEAVGGLGYENPSPSGGQNWCCL</sequence>
<keyword evidence="2" id="KW-1185">Reference proteome</keyword>
<organism evidence="1 2">
    <name type="scientific">Pleurodeles waltl</name>
    <name type="common">Iberian ribbed newt</name>
    <dbReference type="NCBI Taxonomy" id="8319"/>
    <lineage>
        <taxon>Eukaryota</taxon>
        <taxon>Metazoa</taxon>
        <taxon>Chordata</taxon>
        <taxon>Craniata</taxon>
        <taxon>Vertebrata</taxon>
        <taxon>Euteleostomi</taxon>
        <taxon>Amphibia</taxon>
        <taxon>Batrachia</taxon>
        <taxon>Caudata</taxon>
        <taxon>Salamandroidea</taxon>
        <taxon>Salamandridae</taxon>
        <taxon>Pleurodelinae</taxon>
        <taxon>Pleurodeles</taxon>
    </lineage>
</organism>
<evidence type="ECO:0000313" key="1">
    <source>
        <dbReference type="EMBL" id="KAJ1176442.1"/>
    </source>
</evidence>
<name>A0AAV7TIM1_PLEWA</name>
<accession>A0AAV7TIM1</accession>
<gene>
    <name evidence="1" type="ORF">NDU88_001722</name>
</gene>
<proteinExistence type="predicted"/>
<reference evidence="1" key="1">
    <citation type="journal article" date="2022" name="bioRxiv">
        <title>Sequencing and chromosome-scale assembly of the giantPleurodeles waltlgenome.</title>
        <authorList>
            <person name="Brown T."/>
            <person name="Elewa A."/>
            <person name="Iarovenko S."/>
            <person name="Subramanian E."/>
            <person name="Araus A.J."/>
            <person name="Petzold A."/>
            <person name="Susuki M."/>
            <person name="Suzuki K.-i.T."/>
            <person name="Hayashi T."/>
            <person name="Toyoda A."/>
            <person name="Oliveira C."/>
            <person name="Osipova E."/>
            <person name="Leigh N.D."/>
            <person name="Simon A."/>
            <person name="Yun M.H."/>
        </authorList>
    </citation>
    <scope>NUCLEOTIDE SEQUENCE</scope>
    <source>
        <strain evidence="1">20211129_DDA</strain>
        <tissue evidence="1">Liver</tissue>
    </source>
</reference>
<dbReference type="EMBL" id="JANPWB010000006">
    <property type="protein sequence ID" value="KAJ1176442.1"/>
    <property type="molecule type" value="Genomic_DNA"/>
</dbReference>
<protein>
    <submittedName>
        <fullName evidence="1">Uncharacterized protein</fullName>
    </submittedName>
</protein>
<dbReference type="Proteomes" id="UP001066276">
    <property type="component" value="Chromosome 3_2"/>
</dbReference>